<feature type="region of interest" description="Disordered" evidence="1">
    <location>
        <begin position="45"/>
        <end position="134"/>
    </location>
</feature>
<feature type="region of interest" description="Disordered" evidence="1">
    <location>
        <begin position="286"/>
        <end position="320"/>
    </location>
</feature>
<name>A0A3S5CBR4_9PLAT</name>
<gene>
    <name evidence="2" type="ORF">PXEA_LOCUS1521</name>
</gene>
<evidence type="ECO:0000313" key="3">
    <source>
        <dbReference type="Proteomes" id="UP000784294"/>
    </source>
</evidence>
<accession>A0A3S5CBR4</accession>
<dbReference type="EMBL" id="CAAALY010003096">
    <property type="protein sequence ID" value="VEL08081.1"/>
    <property type="molecule type" value="Genomic_DNA"/>
</dbReference>
<evidence type="ECO:0000313" key="2">
    <source>
        <dbReference type="EMBL" id="VEL08081.1"/>
    </source>
</evidence>
<keyword evidence="3" id="KW-1185">Reference proteome</keyword>
<dbReference type="AlphaFoldDB" id="A0A3S5CBR4"/>
<sequence length="526" mass="59517">MYLYYSFSDNFQKKARLLEDIYSKENRLDRWLDRPSTTLSGRFHANSALHHSNPSSEKLGGFSTTNSSTTESVKMAKHSLSTQDTISEGDQVSERAVDAIISKGNTETSEEDSTATSLSSKNTSYVSLSGPSSSSLLKSSFASIVLADAYSESEASSTPTPDLAASTNRHLIRDKSVDSCSDLYIEHRRSRHYNSWYHPVNLKNRQENGNKRKNKVKAKFEKVENETSDFTDSIEAALDPLYGSTGSCMASSVDACYSAYPHNLFQPILFKNSNYLTSYCKQGKHEEQHQSYNQHRQQQQHRHRNNNTGPQNRSKCRGYSRSTVGEKITGDILNVRGISRSKEQIPYKGIYSHQDPSIISKLKTAHWRNDHREAFHRPCTVLEPEVSDYSSLLSSPNLTNVHTKYLDSKATYLSKIKHRISPSSPRSHSRVPWESALSENTLKQGEADKCILNAQKQNRMEEGKYSEASESDIYETRKELKEETLEPFWQTDPFAANLDLDLDSTVIQVHPVSLRVIVVDMKTKLL</sequence>
<feature type="compositionally biased region" description="Polar residues" evidence="1">
    <location>
        <begin position="49"/>
        <end position="72"/>
    </location>
</feature>
<evidence type="ECO:0000256" key="1">
    <source>
        <dbReference type="SAM" id="MobiDB-lite"/>
    </source>
</evidence>
<protein>
    <submittedName>
        <fullName evidence="2">Uncharacterized protein</fullName>
    </submittedName>
</protein>
<comment type="caution">
    <text evidence="2">The sequence shown here is derived from an EMBL/GenBank/DDBJ whole genome shotgun (WGS) entry which is preliminary data.</text>
</comment>
<dbReference type="Proteomes" id="UP000784294">
    <property type="component" value="Unassembled WGS sequence"/>
</dbReference>
<feature type="compositionally biased region" description="Polar residues" evidence="1">
    <location>
        <begin position="79"/>
        <end position="90"/>
    </location>
</feature>
<reference evidence="2" key="1">
    <citation type="submission" date="2018-11" db="EMBL/GenBank/DDBJ databases">
        <authorList>
            <consortium name="Pathogen Informatics"/>
        </authorList>
    </citation>
    <scope>NUCLEOTIDE SEQUENCE</scope>
</reference>
<proteinExistence type="predicted"/>
<feature type="compositionally biased region" description="Low complexity" evidence="1">
    <location>
        <begin position="114"/>
        <end position="134"/>
    </location>
</feature>
<organism evidence="2 3">
    <name type="scientific">Protopolystoma xenopodis</name>
    <dbReference type="NCBI Taxonomy" id="117903"/>
    <lineage>
        <taxon>Eukaryota</taxon>
        <taxon>Metazoa</taxon>
        <taxon>Spiralia</taxon>
        <taxon>Lophotrochozoa</taxon>
        <taxon>Platyhelminthes</taxon>
        <taxon>Monogenea</taxon>
        <taxon>Polyopisthocotylea</taxon>
        <taxon>Polystomatidea</taxon>
        <taxon>Polystomatidae</taxon>
        <taxon>Protopolystoma</taxon>
    </lineage>
</organism>